<keyword evidence="3" id="KW-1185">Reference proteome</keyword>
<organism evidence="2 3">
    <name type="scientific">Canna indica</name>
    <name type="common">Indian-shot</name>
    <dbReference type="NCBI Taxonomy" id="4628"/>
    <lineage>
        <taxon>Eukaryota</taxon>
        <taxon>Viridiplantae</taxon>
        <taxon>Streptophyta</taxon>
        <taxon>Embryophyta</taxon>
        <taxon>Tracheophyta</taxon>
        <taxon>Spermatophyta</taxon>
        <taxon>Magnoliopsida</taxon>
        <taxon>Liliopsida</taxon>
        <taxon>Zingiberales</taxon>
        <taxon>Cannaceae</taxon>
        <taxon>Canna</taxon>
    </lineage>
</organism>
<dbReference type="Proteomes" id="UP001327560">
    <property type="component" value="Chromosome 5"/>
</dbReference>
<dbReference type="AlphaFoldDB" id="A0AAQ3KIR6"/>
<proteinExistence type="predicted"/>
<keyword evidence="1" id="KW-0472">Membrane</keyword>
<keyword evidence="1" id="KW-1133">Transmembrane helix</keyword>
<sequence>MNDQRRYWKSDLKSRIFDDSLTKEEMLAKMPDDCVDKDQYTKLVRYWCTEKAKEHMKTIMNEYGETSEVYTSWKNNIYSKVKGSKKNERVRCVAMAVGGFVSGKSAQKAYPGKTTGFVILTSLIACTSGLIFGYDAGISGHPFPLFPF</sequence>
<dbReference type="EMBL" id="CP136894">
    <property type="protein sequence ID" value="WOL07718.1"/>
    <property type="molecule type" value="Genomic_DNA"/>
</dbReference>
<evidence type="ECO:0000256" key="1">
    <source>
        <dbReference type="SAM" id="Phobius"/>
    </source>
</evidence>
<gene>
    <name evidence="2" type="ORF">Cni_G16465</name>
</gene>
<evidence type="ECO:0000313" key="2">
    <source>
        <dbReference type="EMBL" id="WOL07718.1"/>
    </source>
</evidence>
<feature type="transmembrane region" description="Helical" evidence="1">
    <location>
        <begin position="114"/>
        <end position="134"/>
    </location>
</feature>
<protein>
    <submittedName>
        <fullName evidence="2">Uncharacterized protein</fullName>
    </submittedName>
</protein>
<reference evidence="2 3" key="1">
    <citation type="submission" date="2023-10" db="EMBL/GenBank/DDBJ databases">
        <title>Chromosome-scale genome assembly provides insights into flower coloration mechanisms of Canna indica.</title>
        <authorList>
            <person name="Li C."/>
        </authorList>
    </citation>
    <scope>NUCLEOTIDE SEQUENCE [LARGE SCALE GENOMIC DNA]</scope>
    <source>
        <tissue evidence="2">Flower</tissue>
    </source>
</reference>
<keyword evidence="1" id="KW-0812">Transmembrane</keyword>
<accession>A0AAQ3KIR6</accession>
<name>A0AAQ3KIR6_9LILI</name>
<evidence type="ECO:0000313" key="3">
    <source>
        <dbReference type="Proteomes" id="UP001327560"/>
    </source>
</evidence>